<gene>
    <name evidence="1" type="ORF">MM415B03360_0008</name>
</gene>
<accession>A0A6M3LDP4</accession>
<proteinExistence type="predicted"/>
<organism evidence="1">
    <name type="scientific">viral metagenome</name>
    <dbReference type="NCBI Taxonomy" id="1070528"/>
    <lineage>
        <taxon>unclassified sequences</taxon>
        <taxon>metagenomes</taxon>
        <taxon>organismal metagenomes</taxon>
    </lineage>
</organism>
<evidence type="ECO:0008006" key="2">
    <source>
        <dbReference type="Google" id="ProtNLM"/>
    </source>
</evidence>
<sequence length="379" mass="45195">MVCDWFNTKGIFYYIEMIKKKLKPIVKILLIIVNRLFVFNKRRALFFDCNSTTYIIIIKCLFRYKIYFLPNYKEYFDWNSFTHDNYRGEENRIYNLRNRSIDYLVRYGIECIVIDKDTRDNLWLHLMLQTAMELEIKIIYIDHGTTGEIFEGVNYHRLRFADVYYATNTELRGYYQGEAGRFGFNTVLKEWDRPRPKKRKRGYDPKFILVAMQFNNGELNSELYPDTLRYEHNKRVALALRPLMVGINGVNRIIWKTLPTSEDFEDPMVKWLARECKGIEIETRGNFNKLIRECGIFITDCVSTTFYDAVEIGVPTYAFVYSKGNKVRGKVLKTFKNQIIQYDNINSVTVIMRKLIENELKGFISYIPKVEHNVDRFEL</sequence>
<evidence type="ECO:0000313" key="1">
    <source>
        <dbReference type="EMBL" id="QJA91464.1"/>
    </source>
</evidence>
<dbReference type="AlphaFoldDB" id="A0A6M3LDP4"/>
<name>A0A6M3LDP4_9ZZZZ</name>
<reference evidence="1" key="1">
    <citation type="submission" date="2020-03" db="EMBL/GenBank/DDBJ databases">
        <title>The deep terrestrial virosphere.</title>
        <authorList>
            <person name="Holmfeldt K."/>
            <person name="Nilsson E."/>
            <person name="Simone D."/>
            <person name="Lopez-Fernandez M."/>
            <person name="Wu X."/>
            <person name="de Brujin I."/>
            <person name="Lundin D."/>
            <person name="Andersson A."/>
            <person name="Bertilsson S."/>
            <person name="Dopson M."/>
        </authorList>
    </citation>
    <scope>NUCLEOTIDE SEQUENCE</scope>
    <source>
        <strain evidence="1">MM415B03360</strain>
    </source>
</reference>
<dbReference type="EMBL" id="MT142989">
    <property type="protein sequence ID" value="QJA91464.1"/>
    <property type="molecule type" value="Genomic_DNA"/>
</dbReference>
<protein>
    <recommendedName>
        <fullName evidence="2">Glycosyltransferase</fullName>
    </recommendedName>
</protein>